<dbReference type="UniPathway" id="UPA00115">
    <property type="reaction ID" value="UER00412"/>
</dbReference>
<dbReference type="OrthoDB" id="1555531at2759"/>
<dbReference type="HAMAP" id="MF_00170">
    <property type="entry name" value="Rib_5P_isom_A"/>
    <property type="match status" value="1"/>
</dbReference>
<dbReference type="SUPFAM" id="SSF75445">
    <property type="entry name" value="D-ribose-5-phosphate isomerase (RpiA), lid domain"/>
    <property type="match status" value="1"/>
</dbReference>
<dbReference type="FunFam" id="3.30.70.260:FF:000018">
    <property type="entry name" value="Ribose-5-phosphate isomerase A"/>
    <property type="match status" value="1"/>
</dbReference>
<dbReference type="NCBIfam" id="NF001924">
    <property type="entry name" value="PRK00702.1"/>
    <property type="match status" value="1"/>
</dbReference>
<dbReference type="InterPro" id="IPR004788">
    <property type="entry name" value="Ribose5P_isomerase_type_A"/>
</dbReference>
<dbReference type="Pfam" id="PF06026">
    <property type="entry name" value="Rib_5-P_isom_A"/>
    <property type="match status" value="1"/>
</dbReference>
<dbReference type="Gene3D" id="3.40.50.1360">
    <property type="match status" value="1"/>
</dbReference>
<dbReference type="SUPFAM" id="SSF100950">
    <property type="entry name" value="NagB/RpiA/CoA transferase-like"/>
    <property type="match status" value="1"/>
</dbReference>
<sequence length="245" mass="25974">MATDATTKDALINEAKKVASCAAIDAHVTPETKVIGIGSGSTIVYCVERLQSRVAQGGLNVRACIPTSFQARQLIIEAGLPLGELNQFPVVDVAFDGADEVDAKLNLLKGGGACMLQEKLVAANAKKFVVVADYRKRSKRLGDGWKQGVPIEVVPLAYVPIMQCLRSLGGNPILRMAVKKAGPVVTDNGNFVIDCDFGVIDNPHALELSLVQIPGLIVSGLFTNMAEKAYFGMQDGTTTSQDKAS</sequence>
<evidence type="ECO:0000256" key="3">
    <source>
        <dbReference type="ARBA" id="ARBA00008088"/>
    </source>
</evidence>
<dbReference type="EMBL" id="QEAN01000265">
    <property type="protein sequence ID" value="TPX41593.1"/>
    <property type="molecule type" value="Genomic_DNA"/>
</dbReference>
<dbReference type="EMBL" id="QEAM01000044">
    <property type="protein sequence ID" value="TPX48861.1"/>
    <property type="molecule type" value="Genomic_DNA"/>
</dbReference>
<keyword evidence="11" id="KW-1185">Reference proteome</keyword>
<evidence type="ECO:0000256" key="6">
    <source>
        <dbReference type="ARBA" id="ARBA00023235"/>
    </source>
</evidence>
<dbReference type="Proteomes" id="UP000320475">
    <property type="component" value="Unassembled WGS sequence"/>
</dbReference>
<comment type="catalytic activity">
    <reaction evidence="1">
        <text>aldehydo-D-ribose 5-phosphate = D-ribulose 5-phosphate</text>
        <dbReference type="Rhea" id="RHEA:14657"/>
        <dbReference type="ChEBI" id="CHEBI:58121"/>
        <dbReference type="ChEBI" id="CHEBI:58273"/>
        <dbReference type="EC" id="5.3.1.6"/>
    </reaction>
</comment>
<dbReference type="AlphaFoldDB" id="A0A507DBU8"/>
<dbReference type="VEuPathDB" id="FungiDB:SeMB42_g05506"/>
<evidence type="ECO:0000256" key="5">
    <source>
        <dbReference type="ARBA" id="ARBA00019150"/>
    </source>
</evidence>
<evidence type="ECO:0000256" key="1">
    <source>
        <dbReference type="ARBA" id="ARBA00001713"/>
    </source>
</evidence>
<evidence type="ECO:0000313" key="12">
    <source>
        <dbReference type="Proteomes" id="UP000320475"/>
    </source>
</evidence>
<organism evidence="10 12">
    <name type="scientific">Synchytrium endobioticum</name>
    <dbReference type="NCBI Taxonomy" id="286115"/>
    <lineage>
        <taxon>Eukaryota</taxon>
        <taxon>Fungi</taxon>
        <taxon>Fungi incertae sedis</taxon>
        <taxon>Chytridiomycota</taxon>
        <taxon>Chytridiomycota incertae sedis</taxon>
        <taxon>Chytridiomycetes</taxon>
        <taxon>Synchytriales</taxon>
        <taxon>Synchytriaceae</taxon>
        <taxon>Synchytrium</taxon>
    </lineage>
</organism>
<proteinExistence type="inferred from homology"/>
<dbReference type="STRING" id="286115.A0A507DBU8"/>
<gene>
    <name evidence="10" type="primary">RKI1</name>
    <name evidence="10" type="ORF">SeLEV6574_g01794</name>
    <name evidence="9" type="ORF">SeMB42_g05506</name>
</gene>
<evidence type="ECO:0000313" key="9">
    <source>
        <dbReference type="EMBL" id="TPX41593.1"/>
    </source>
</evidence>
<evidence type="ECO:0000313" key="11">
    <source>
        <dbReference type="Proteomes" id="UP000317494"/>
    </source>
</evidence>
<dbReference type="GO" id="GO:0009052">
    <property type="term" value="P:pentose-phosphate shunt, non-oxidative branch"/>
    <property type="evidence" value="ECO:0007669"/>
    <property type="project" value="InterPro"/>
</dbReference>
<dbReference type="Proteomes" id="UP000317494">
    <property type="component" value="Unassembled WGS sequence"/>
</dbReference>
<comment type="pathway">
    <text evidence="2">Carbohydrate degradation; pentose phosphate pathway; D-ribose 5-phosphate from D-ribulose 5-phosphate (non-oxidative stage): step 1/1.</text>
</comment>
<dbReference type="GO" id="GO:0005737">
    <property type="term" value="C:cytoplasm"/>
    <property type="evidence" value="ECO:0007669"/>
    <property type="project" value="TreeGrafter"/>
</dbReference>
<dbReference type="FunFam" id="3.40.50.1360:FF:000014">
    <property type="entry name" value="Ribose 5-phosphate isomerase"/>
    <property type="match status" value="1"/>
</dbReference>
<keyword evidence="6 10" id="KW-0413">Isomerase</keyword>
<comment type="caution">
    <text evidence="10">The sequence shown here is derived from an EMBL/GenBank/DDBJ whole genome shotgun (WGS) entry which is preliminary data.</text>
</comment>
<protein>
    <recommendedName>
        <fullName evidence="5">Ribose-5-phosphate isomerase</fullName>
        <ecNumber evidence="4">5.3.1.6</ecNumber>
    </recommendedName>
    <alternativeName>
        <fullName evidence="8">D-ribose-5-phosphate ketol-isomerase</fullName>
    </alternativeName>
    <alternativeName>
        <fullName evidence="7">Phosphoriboisomerase</fullName>
    </alternativeName>
</protein>
<dbReference type="InterPro" id="IPR037171">
    <property type="entry name" value="NagB/RpiA_transferase-like"/>
</dbReference>
<dbReference type="GO" id="GO:0006014">
    <property type="term" value="P:D-ribose metabolic process"/>
    <property type="evidence" value="ECO:0007669"/>
    <property type="project" value="TreeGrafter"/>
</dbReference>
<evidence type="ECO:0000256" key="4">
    <source>
        <dbReference type="ARBA" id="ARBA00011959"/>
    </source>
</evidence>
<evidence type="ECO:0000256" key="8">
    <source>
        <dbReference type="ARBA" id="ARBA00032273"/>
    </source>
</evidence>
<evidence type="ECO:0000313" key="10">
    <source>
        <dbReference type="EMBL" id="TPX48861.1"/>
    </source>
</evidence>
<dbReference type="GO" id="GO:0004751">
    <property type="term" value="F:ribose-5-phosphate isomerase activity"/>
    <property type="evidence" value="ECO:0007669"/>
    <property type="project" value="UniProtKB-EC"/>
</dbReference>
<reference evidence="11 12" key="1">
    <citation type="journal article" date="2019" name="Sci. Rep.">
        <title>Comparative genomics of chytrid fungi reveal insights into the obligate biotrophic and pathogenic lifestyle of Synchytrium endobioticum.</title>
        <authorList>
            <person name="van de Vossenberg B.T.L.H."/>
            <person name="Warris S."/>
            <person name="Nguyen H.D.T."/>
            <person name="van Gent-Pelzer M.P.E."/>
            <person name="Joly D.L."/>
            <person name="van de Geest H.C."/>
            <person name="Bonants P.J.M."/>
            <person name="Smith D.S."/>
            <person name="Levesque C.A."/>
            <person name="van der Lee T.A.J."/>
        </authorList>
    </citation>
    <scope>NUCLEOTIDE SEQUENCE [LARGE SCALE GENOMIC DNA]</scope>
    <source>
        <strain evidence="10 12">LEV6574</strain>
        <strain evidence="9 11">MB42</strain>
    </source>
</reference>
<dbReference type="InterPro" id="IPR020672">
    <property type="entry name" value="Ribose5P_isomerase_typA_subgr"/>
</dbReference>
<dbReference type="PANTHER" id="PTHR11934:SF0">
    <property type="entry name" value="RIBOSE-5-PHOSPHATE ISOMERASE"/>
    <property type="match status" value="1"/>
</dbReference>
<dbReference type="NCBIfam" id="TIGR00021">
    <property type="entry name" value="rpiA"/>
    <property type="match status" value="1"/>
</dbReference>
<comment type="similarity">
    <text evidence="3">Belongs to the ribose 5-phosphate isomerase family.</text>
</comment>
<name>A0A507DBU8_9FUNG</name>
<dbReference type="CDD" id="cd01398">
    <property type="entry name" value="RPI_A"/>
    <property type="match status" value="1"/>
</dbReference>
<dbReference type="PANTHER" id="PTHR11934">
    <property type="entry name" value="RIBOSE-5-PHOSPHATE ISOMERASE"/>
    <property type="match status" value="1"/>
</dbReference>
<accession>A0A507DBU8</accession>
<dbReference type="EC" id="5.3.1.6" evidence="4"/>
<dbReference type="Gene3D" id="3.30.70.260">
    <property type="match status" value="1"/>
</dbReference>
<evidence type="ECO:0000256" key="7">
    <source>
        <dbReference type="ARBA" id="ARBA00029734"/>
    </source>
</evidence>
<evidence type="ECO:0000256" key="2">
    <source>
        <dbReference type="ARBA" id="ARBA00004988"/>
    </source>
</evidence>